<dbReference type="FunFam" id="3.20.20.10:FF:000002">
    <property type="entry name" value="Alanine racemase"/>
    <property type="match status" value="1"/>
</dbReference>
<evidence type="ECO:0000313" key="14">
    <source>
        <dbReference type="Proteomes" id="UP000243180"/>
    </source>
</evidence>
<comment type="cofactor">
    <cofactor evidence="2 9 10">
        <name>pyridoxal 5'-phosphate</name>
        <dbReference type="ChEBI" id="CHEBI:597326"/>
    </cofactor>
</comment>
<dbReference type="UniPathway" id="UPA00042">
    <property type="reaction ID" value="UER00497"/>
</dbReference>
<dbReference type="InParanoid" id="A0A1B4XFP4"/>
<dbReference type="FunCoup" id="A0A1B4XFP4">
    <property type="interactions" value="343"/>
</dbReference>
<dbReference type="HAMAP" id="MF_01201">
    <property type="entry name" value="Ala_racemase"/>
    <property type="match status" value="1"/>
</dbReference>
<dbReference type="InterPro" id="IPR001608">
    <property type="entry name" value="Ala_racemase_N"/>
</dbReference>
<dbReference type="PROSITE" id="PS00395">
    <property type="entry name" value="ALANINE_RACEMASE"/>
    <property type="match status" value="1"/>
</dbReference>
<comment type="function">
    <text evidence="9">Catalyzes the interconversion of L-alanine and D-alanine. May also act on other amino acids.</text>
</comment>
<dbReference type="Pfam" id="PF00842">
    <property type="entry name" value="Ala_racemase_C"/>
    <property type="match status" value="1"/>
</dbReference>
<dbReference type="InterPro" id="IPR000821">
    <property type="entry name" value="Ala_racemase"/>
</dbReference>
<dbReference type="GO" id="GO:0008784">
    <property type="term" value="F:alanine racemase activity"/>
    <property type="evidence" value="ECO:0007669"/>
    <property type="project" value="UniProtKB-UniRule"/>
</dbReference>
<sequence>MSRPARALLDAGALKHNLQQVRHHAPRARVMAVVKANGYGHGLAWVARTLSESTDAFGVSSIEEGVQLRLAGVTRPVCLLEGFFTADELPLLSKQQLEPVVHSEAQLRALATAPASSPLTVWIKVDTGMHRLGFLPAVVPDVLKQLRNCPAVTKVRIMSHFARAEFPDDRVTRSQIEDFAGLTRSLALETSIANSAGILAWPASHLDWVRPGIMLYGASPLMNKAAAQLDLRPVMTLESALIAVQPRKKGDAIGYGGDWRCPEDMPVGVAAIGYGDGYPRHAPPGTPVLVNGRRVPTVGRVSMDMITLDLRSQPQAKIGDPVLLWGRGLPVEEVAESAGTLSYELLCHVTERIPRVAV</sequence>
<name>A0A1B4XFP4_9GAMM</name>
<keyword evidence="6 9" id="KW-0663">Pyridoxal phosphate</keyword>
<dbReference type="EMBL" id="AP014879">
    <property type="protein sequence ID" value="BAV33628.1"/>
    <property type="molecule type" value="Genomic_DNA"/>
</dbReference>
<evidence type="ECO:0000313" key="13">
    <source>
        <dbReference type="EMBL" id="BAV33628.1"/>
    </source>
</evidence>
<keyword evidence="7 9" id="KW-0413">Isomerase</keyword>
<comment type="pathway">
    <text evidence="3">Cell wall biogenesis; peptidoglycan biosynthesis.</text>
</comment>
<evidence type="ECO:0000256" key="8">
    <source>
        <dbReference type="ARBA" id="ARBA00037912"/>
    </source>
</evidence>
<evidence type="ECO:0000256" key="9">
    <source>
        <dbReference type="HAMAP-Rule" id="MF_01201"/>
    </source>
</evidence>
<feature type="binding site" evidence="9 11">
    <location>
        <position position="303"/>
    </location>
    <ligand>
        <name>substrate</name>
    </ligand>
</feature>
<dbReference type="InterPro" id="IPR011079">
    <property type="entry name" value="Ala_racemase_C"/>
</dbReference>
<feature type="active site" description="Proton acceptor; specific for D-alanine" evidence="9">
    <location>
        <position position="35"/>
    </location>
</feature>
<dbReference type="Pfam" id="PF01168">
    <property type="entry name" value="Ala_racemase_N"/>
    <property type="match status" value="1"/>
</dbReference>
<dbReference type="Gene3D" id="2.40.37.10">
    <property type="entry name" value="Lyase, Ornithine Decarboxylase, Chain A, domain 1"/>
    <property type="match status" value="1"/>
</dbReference>
<dbReference type="KEGG" id="slim:SCL_1317"/>
<evidence type="ECO:0000256" key="11">
    <source>
        <dbReference type="PIRSR" id="PIRSR600821-52"/>
    </source>
</evidence>
<dbReference type="SUPFAM" id="SSF50621">
    <property type="entry name" value="Alanine racemase C-terminal domain-like"/>
    <property type="match status" value="1"/>
</dbReference>
<evidence type="ECO:0000256" key="4">
    <source>
        <dbReference type="ARBA" id="ARBA00007880"/>
    </source>
</evidence>
<evidence type="ECO:0000256" key="3">
    <source>
        <dbReference type="ARBA" id="ARBA00004752"/>
    </source>
</evidence>
<evidence type="ECO:0000256" key="2">
    <source>
        <dbReference type="ARBA" id="ARBA00001933"/>
    </source>
</evidence>
<dbReference type="CDD" id="cd06827">
    <property type="entry name" value="PLPDE_III_AR_proteobact"/>
    <property type="match status" value="1"/>
</dbReference>
<dbReference type="RefSeq" id="WP_096360461.1">
    <property type="nucleotide sequence ID" value="NZ_AP014879.1"/>
</dbReference>
<feature type="binding site" evidence="9 11">
    <location>
        <position position="131"/>
    </location>
    <ligand>
        <name>substrate</name>
    </ligand>
</feature>
<dbReference type="OrthoDB" id="9813814at2"/>
<keyword evidence="14" id="KW-1185">Reference proteome</keyword>
<dbReference type="GO" id="GO:0005829">
    <property type="term" value="C:cytosol"/>
    <property type="evidence" value="ECO:0007669"/>
    <property type="project" value="TreeGrafter"/>
</dbReference>
<evidence type="ECO:0000256" key="1">
    <source>
        <dbReference type="ARBA" id="ARBA00000316"/>
    </source>
</evidence>
<dbReference type="SUPFAM" id="SSF51419">
    <property type="entry name" value="PLP-binding barrel"/>
    <property type="match status" value="1"/>
</dbReference>
<feature type="modified residue" description="N6-(pyridoxal phosphate)lysine" evidence="9 10">
    <location>
        <position position="35"/>
    </location>
</feature>
<dbReference type="Proteomes" id="UP000243180">
    <property type="component" value="Chromosome"/>
</dbReference>
<dbReference type="InterPro" id="IPR009006">
    <property type="entry name" value="Ala_racemase/Decarboxylase_C"/>
</dbReference>
<dbReference type="NCBIfam" id="TIGR00492">
    <property type="entry name" value="alr"/>
    <property type="match status" value="1"/>
</dbReference>
<feature type="domain" description="Alanine racemase C-terminal" evidence="12">
    <location>
        <begin position="234"/>
        <end position="358"/>
    </location>
</feature>
<dbReference type="PANTHER" id="PTHR30511:SF4">
    <property type="entry name" value="ALANINE RACEMASE, BIOSYNTHETIC"/>
    <property type="match status" value="1"/>
</dbReference>
<evidence type="ECO:0000259" key="12">
    <source>
        <dbReference type="SMART" id="SM01005"/>
    </source>
</evidence>
<dbReference type="GO" id="GO:0030170">
    <property type="term" value="F:pyridoxal phosphate binding"/>
    <property type="evidence" value="ECO:0007669"/>
    <property type="project" value="UniProtKB-UniRule"/>
</dbReference>
<dbReference type="InterPro" id="IPR029066">
    <property type="entry name" value="PLP-binding_barrel"/>
</dbReference>
<dbReference type="AlphaFoldDB" id="A0A1B4XFP4"/>
<dbReference type="GO" id="GO:0030632">
    <property type="term" value="P:D-alanine biosynthetic process"/>
    <property type="evidence" value="ECO:0007669"/>
    <property type="project" value="UniProtKB-UniRule"/>
</dbReference>
<evidence type="ECO:0000256" key="5">
    <source>
        <dbReference type="ARBA" id="ARBA00013089"/>
    </source>
</evidence>
<organism evidence="13 14">
    <name type="scientific">Sulfuricaulis limicola</name>
    <dbReference type="NCBI Taxonomy" id="1620215"/>
    <lineage>
        <taxon>Bacteria</taxon>
        <taxon>Pseudomonadati</taxon>
        <taxon>Pseudomonadota</taxon>
        <taxon>Gammaproteobacteria</taxon>
        <taxon>Acidiferrobacterales</taxon>
        <taxon>Acidiferrobacteraceae</taxon>
        <taxon>Sulfuricaulis</taxon>
    </lineage>
</organism>
<dbReference type="PANTHER" id="PTHR30511">
    <property type="entry name" value="ALANINE RACEMASE"/>
    <property type="match status" value="1"/>
</dbReference>
<dbReference type="FunFam" id="2.40.37.10:FF:000002">
    <property type="entry name" value="Alanine racemase"/>
    <property type="match status" value="1"/>
</dbReference>
<protein>
    <recommendedName>
        <fullName evidence="5 9">Alanine racemase</fullName>
        <ecNumber evidence="5 9">5.1.1.1</ecNumber>
    </recommendedName>
</protein>
<comment type="pathway">
    <text evidence="8 9">Amino-acid biosynthesis; D-alanine biosynthesis; D-alanine from L-alanine: step 1/1.</text>
</comment>
<dbReference type="EC" id="5.1.1.1" evidence="5 9"/>
<feature type="active site" description="Proton acceptor; specific for L-alanine" evidence="9">
    <location>
        <position position="255"/>
    </location>
</feature>
<reference evidence="13 14" key="1">
    <citation type="submission" date="2015-05" db="EMBL/GenBank/DDBJ databases">
        <title>Complete genome sequence of a sulfur-oxidizing gammaproteobacterium strain HA5.</title>
        <authorList>
            <person name="Miura A."/>
            <person name="Kojima H."/>
            <person name="Fukui M."/>
        </authorList>
    </citation>
    <scope>NUCLEOTIDE SEQUENCE [LARGE SCALE GENOMIC DNA]</scope>
    <source>
        <strain evidence="13 14">HA5</strain>
    </source>
</reference>
<proteinExistence type="inferred from homology"/>
<evidence type="ECO:0000256" key="7">
    <source>
        <dbReference type="ARBA" id="ARBA00023235"/>
    </source>
</evidence>
<dbReference type="PRINTS" id="PR00992">
    <property type="entry name" value="ALARACEMASE"/>
</dbReference>
<evidence type="ECO:0000256" key="6">
    <source>
        <dbReference type="ARBA" id="ARBA00022898"/>
    </source>
</evidence>
<dbReference type="SMART" id="SM01005">
    <property type="entry name" value="Ala_racemase_C"/>
    <property type="match status" value="1"/>
</dbReference>
<accession>A0A1B4XFP4</accession>
<dbReference type="Gene3D" id="3.20.20.10">
    <property type="entry name" value="Alanine racemase"/>
    <property type="match status" value="1"/>
</dbReference>
<comment type="similarity">
    <text evidence="4 9">Belongs to the alanine racemase family.</text>
</comment>
<comment type="catalytic activity">
    <reaction evidence="1 9">
        <text>L-alanine = D-alanine</text>
        <dbReference type="Rhea" id="RHEA:20249"/>
        <dbReference type="ChEBI" id="CHEBI:57416"/>
        <dbReference type="ChEBI" id="CHEBI:57972"/>
        <dbReference type="EC" id="5.1.1.1"/>
    </reaction>
</comment>
<gene>
    <name evidence="13" type="ORF">SCL_1317</name>
</gene>
<dbReference type="InterPro" id="IPR020622">
    <property type="entry name" value="Ala_racemase_pyridoxalP-BS"/>
</dbReference>
<evidence type="ECO:0000256" key="10">
    <source>
        <dbReference type="PIRSR" id="PIRSR600821-50"/>
    </source>
</evidence>